<evidence type="ECO:0000256" key="1">
    <source>
        <dbReference type="SAM" id="MobiDB-lite"/>
    </source>
</evidence>
<sequence>MPLPSLLQPRLGVLVALQELLQLVLSVRQRRRLALLGVLQLHDAVLRPGDSALDEHDAQFVVYLEHRQVLHCDTLVAHAPRHLFSGEDSGSGTLRRTRGTDGAVVERVTVGRLLTREAVALHTSGEAHAATVGANINILARLEPVREQLRANGQQPLLGSNLELGEVALGRDALGLVVAQQRALDVAGLLGSRTDLDGPVTVLRPRLVGDDLDLVELEDGAGDALLAVVDGRHALLDGEHAGPQGRRLLAAGEGGGGTGGESGQARGRLIEAGGLAALGERRPAVLHAALRGEREEVKAGAGEDGRGIVDGAGIGYRRRSEELKAARGHSGRHRGSGQVLGRGGEVEGPVGVLRSFEGWNFLG</sequence>
<evidence type="ECO:0000313" key="3">
    <source>
        <dbReference type="Proteomes" id="UP000076584"/>
    </source>
</evidence>
<comment type="caution">
    <text evidence="2">The sequence shown here is derived from an EMBL/GenBank/DDBJ whole genome shotgun (WGS) entry which is preliminary data.</text>
</comment>
<name>A0A167AYL8_COLIC</name>
<accession>A0A167AYL8</accession>
<feature type="region of interest" description="Disordered" evidence="1">
    <location>
        <begin position="246"/>
        <end position="265"/>
    </location>
</feature>
<dbReference type="EMBL" id="LFIW01001831">
    <property type="protein sequence ID" value="KZL80680.1"/>
    <property type="molecule type" value="Genomic_DNA"/>
</dbReference>
<dbReference type="AlphaFoldDB" id="A0A167AYL8"/>
<keyword evidence="3" id="KW-1185">Reference proteome</keyword>
<organism evidence="2 3">
    <name type="scientific">Colletotrichum incanum</name>
    <name type="common">Soybean anthracnose fungus</name>
    <dbReference type="NCBI Taxonomy" id="1573173"/>
    <lineage>
        <taxon>Eukaryota</taxon>
        <taxon>Fungi</taxon>
        <taxon>Dikarya</taxon>
        <taxon>Ascomycota</taxon>
        <taxon>Pezizomycotina</taxon>
        <taxon>Sordariomycetes</taxon>
        <taxon>Hypocreomycetidae</taxon>
        <taxon>Glomerellales</taxon>
        <taxon>Glomerellaceae</taxon>
        <taxon>Colletotrichum</taxon>
        <taxon>Colletotrichum spaethianum species complex</taxon>
    </lineage>
</organism>
<dbReference type="Proteomes" id="UP000076584">
    <property type="component" value="Unassembled WGS sequence"/>
</dbReference>
<feature type="compositionally biased region" description="Gly residues" evidence="1">
    <location>
        <begin position="252"/>
        <end position="262"/>
    </location>
</feature>
<evidence type="ECO:0000313" key="2">
    <source>
        <dbReference type="EMBL" id="KZL80680.1"/>
    </source>
</evidence>
<protein>
    <submittedName>
        <fullName evidence="2">Uncharacterized protein</fullName>
    </submittedName>
</protein>
<reference evidence="2 3" key="1">
    <citation type="submission" date="2015-06" db="EMBL/GenBank/DDBJ databases">
        <title>Survival trade-offs in plant roots during colonization by closely related pathogenic and mutualistic fungi.</title>
        <authorList>
            <person name="Hacquard S."/>
            <person name="Kracher B."/>
            <person name="Hiruma K."/>
            <person name="Weinman A."/>
            <person name="Muench P."/>
            <person name="Garrido Oter R."/>
            <person name="Ver Loren van Themaat E."/>
            <person name="Dallerey J.-F."/>
            <person name="Damm U."/>
            <person name="Henrissat B."/>
            <person name="Lespinet O."/>
            <person name="Thon M."/>
            <person name="Kemen E."/>
            <person name="McHardy A.C."/>
            <person name="Schulze-Lefert P."/>
            <person name="O'Connell R.J."/>
        </authorList>
    </citation>
    <scope>NUCLEOTIDE SEQUENCE [LARGE SCALE GENOMIC DNA]</scope>
    <source>
        <strain evidence="2 3">MAFF 238704</strain>
    </source>
</reference>
<gene>
    <name evidence="2" type="ORF">CI238_09050</name>
</gene>
<proteinExistence type="predicted"/>